<dbReference type="RefSeq" id="WP_143693560.1">
    <property type="nucleotide sequence ID" value="NZ_AP019799.1"/>
</dbReference>
<evidence type="ECO:0000256" key="2">
    <source>
        <dbReference type="SAM" id="SignalP"/>
    </source>
</evidence>
<protein>
    <recommendedName>
        <fullName evidence="7">NirV</fullName>
    </recommendedName>
</protein>
<dbReference type="InterPro" id="IPR013229">
    <property type="entry name" value="PEGA"/>
</dbReference>
<accession>A0A510IAQ7</accession>
<dbReference type="Pfam" id="PF08308">
    <property type="entry name" value="PEGA"/>
    <property type="match status" value="1"/>
</dbReference>
<sequence>MRYGLSALVLAMVPSLASLPTLAQIEPSQTPTAIQSTLFEKNSELQDAKEHVSEIQTRFDNQIAETSRLSKQINSLETKLAKAKSQLSADYAKMIDEPELDITPSQQHYQSAWNDVKKAQSDLLASQQKQEEIKNELSEAKAIQHQVELTIYELSEKKKRARVALLREEIQKTGTETVSYVNTCASDMTLDACKKQTLNLAIQKAVGQFKSNVISNTSESQIVLQNQASASLNIHVSEYSEGSSRFFDQNRYKTTLKVGLTSKPADNAACKLLDLDSKYCFAPSLGEEQSQSVEIAWHTVMIRSSQFDDRVTIDGVRYGSTPIEVMLSGGTHQITIEKEGYKSFSRQFTIGQDQTIRANLVAKSNAPKAGETFADYINKNTNAPEMSVVTAGTFLVGENAAKQVTLSKGFALGIAPVTVEEFNAFVTATGYKTDAELTHICTTIDEATIVPVAGNNWQSPGYKQNTDYPVVCVSKNDANAYANWLSKRTGYKYRLPSEDEWEIASRAGSTDAYWWGSDFGVGRANTGWGGTPWSNQSASPVKSFAANHLGLYDMVGNVWEWTADPKGILKGGAWSFSADKAKSEAQLFISPSSAANFAGFRVLREL</sequence>
<dbReference type="Gene3D" id="3.90.1580.10">
    <property type="entry name" value="paralog of FGE (formylglycine-generating enzyme)"/>
    <property type="match status" value="1"/>
</dbReference>
<gene>
    <name evidence="5" type="ORF">VroAM7_35080</name>
</gene>
<evidence type="ECO:0000259" key="3">
    <source>
        <dbReference type="Pfam" id="PF03781"/>
    </source>
</evidence>
<dbReference type="GO" id="GO:0120147">
    <property type="term" value="F:formylglycine-generating oxidase activity"/>
    <property type="evidence" value="ECO:0007669"/>
    <property type="project" value="TreeGrafter"/>
</dbReference>
<evidence type="ECO:0008006" key="7">
    <source>
        <dbReference type="Google" id="ProtNLM"/>
    </source>
</evidence>
<keyword evidence="1" id="KW-0175">Coiled coil</keyword>
<feature type="domain" description="Sulfatase-modifying factor enzyme-like" evidence="3">
    <location>
        <begin position="383"/>
        <end position="604"/>
    </location>
</feature>
<dbReference type="Proteomes" id="UP000315115">
    <property type="component" value="Chromosome 2"/>
</dbReference>
<evidence type="ECO:0000313" key="6">
    <source>
        <dbReference type="Proteomes" id="UP000315115"/>
    </source>
</evidence>
<feature type="coiled-coil region" evidence="1">
    <location>
        <begin position="116"/>
        <end position="146"/>
    </location>
</feature>
<dbReference type="PANTHER" id="PTHR23150:SF19">
    <property type="entry name" value="FORMYLGLYCINE-GENERATING ENZYME"/>
    <property type="match status" value="1"/>
</dbReference>
<name>A0A510IAQ7_9VIBR</name>
<evidence type="ECO:0000259" key="4">
    <source>
        <dbReference type="Pfam" id="PF08308"/>
    </source>
</evidence>
<dbReference type="InterPro" id="IPR005532">
    <property type="entry name" value="SUMF_dom"/>
</dbReference>
<reference evidence="6" key="1">
    <citation type="submission" date="2019-07" db="EMBL/GenBank/DDBJ databases">
        <title>Complete Genome Sequences of Vibrion rotiferianus strain AM7.</title>
        <authorList>
            <person name="Miyazaki K."/>
            <person name="Wiseschart A."/>
            <person name="Pootanakit K."/>
            <person name="Ishimori K."/>
            <person name="Kitahara K."/>
        </authorList>
    </citation>
    <scope>NUCLEOTIDE SEQUENCE [LARGE SCALE GENOMIC DNA]</scope>
    <source>
        <strain evidence="6">AM7</strain>
    </source>
</reference>
<dbReference type="Pfam" id="PF03781">
    <property type="entry name" value="FGE-sulfatase"/>
    <property type="match status" value="1"/>
</dbReference>
<dbReference type="InterPro" id="IPR042095">
    <property type="entry name" value="SUMF_sf"/>
</dbReference>
<dbReference type="PANTHER" id="PTHR23150">
    <property type="entry name" value="SULFATASE MODIFYING FACTOR 1, 2"/>
    <property type="match status" value="1"/>
</dbReference>
<keyword evidence="2" id="KW-0732">Signal</keyword>
<proteinExistence type="predicted"/>
<organism evidence="5 6">
    <name type="scientific">Vibrio rotiferianus</name>
    <dbReference type="NCBI Taxonomy" id="190895"/>
    <lineage>
        <taxon>Bacteria</taxon>
        <taxon>Pseudomonadati</taxon>
        <taxon>Pseudomonadota</taxon>
        <taxon>Gammaproteobacteria</taxon>
        <taxon>Vibrionales</taxon>
        <taxon>Vibrionaceae</taxon>
        <taxon>Vibrio</taxon>
    </lineage>
</organism>
<feature type="domain" description="PEGA" evidence="4">
    <location>
        <begin position="297"/>
        <end position="361"/>
    </location>
</feature>
<feature type="signal peptide" evidence="2">
    <location>
        <begin position="1"/>
        <end position="23"/>
    </location>
</feature>
<evidence type="ECO:0000256" key="1">
    <source>
        <dbReference type="SAM" id="Coils"/>
    </source>
</evidence>
<dbReference type="InterPro" id="IPR016187">
    <property type="entry name" value="CTDL_fold"/>
</dbReference>
<dbReference type="InterPro" id="IPR051043">
    <property type="entry name" value="Sulfatase_Mod_Factor_Kinase"/>
</dbReference>
<evidence type="ECO:0000313" key="5">
    <source>
        <dbReference type="EMBL" id="BBL90855.1"/>
    </source>
</evidence>
<dbReference type="AlphaFoldDB" id="A0A510IAQ7"/>
<dbReference type="SUPFAM" id="SSF56436">
    <property type="entry name" value="C-type lectin-like"/>
    <property type="match status" value="1"/>
</dbReference>
<feature type="chain" id="PRO_5021860329" description="NirV" evidence="2">
    <location>
        <begin position="24"/>
        <end position="606"/>
    </location>
</feature>
<dbReference type="EMBL" id="AP019799">
    <property type="protein sequence ID" value="BBL90855.1"/>
    <property type="molecule type" value="Genomic_DNA"/>
</dbReference>